<sequence>MNETIIKIKILDDGSNDATIIVTGERNRTFMFEEEFTYADKEKPILRLHYLKQRALKYPELCGKLSIVCIRKILNGLSLRSKSAGIPDYRTIETTK</sequence>
<dbReference type="AlphaFoldDB" id="I9H875"/>
<evidence type="ECO:0000313" key="2">
    <source>
        <dbReference type="Proteomes" id="UP000005150"/>
    </source>
</evidence>
<evidence type="ECO:0000313" key="1">
    <source>
        <dbReference type="EMBL" id="EIY55844.1"/>
    </source>
</evidence>
<dbReference type="RefSeq" id="WP_007482620.1">
    <property type="nucleotide sequence ID" value="NZ_JH724311.1"/>
</dbReference>
<comment type="caution">
    <text evidence="1">The sequence shown here is derived from an EMBL/GenBank/DDBJ whole genome shotgun (WGS) entry which is preliminary data.</text>
</comment>
<name>I9H875_9BACE</name>
<dbReference type="OrthoDB" id="1029131at2"/>
<reference evidence="1 2" key="1">
    <citation type="submission" date="2012-02" db="EMBL/GenBank/DDBJ databases">
        <title>The Genome Sequence of Bacteroides salyersiae CL02T12C01.</title>
        <authorList>
            <consortium name="The Broad Institute Genome Sequencing Platform"/>
            <person name="Earl A."/>
            <person name="Ward D."/>
            <person name="Feldgarden M."/>
            <person name="Gevers D."/>
            <person name="Zitomersky N.L."/>
            <person name="Coyne M.J."/>
            <person name="Comstock L.E."/>
            <person name="Young S.K."/>
            <person name="Zeng Q."/>
            <person name="Gargeya S."/>
            <person name="Fitzgerald M."/>
            <person name="Haas B."/>
            <person name="Abouelleil A."/>
            <person name="Alvarado L."/>
            <person name="Arachchi H.M."/>
            <person name="Berlin A."/>
            <person name="Chapman S.B."/>
            <person name="Gearin G."/>
            <person name="Goldberg J."/>
            <person name="Griggs A."/>
            <person name="Gujja S."/>
            <person name="Hansen M."/>
            <person name="Heiman D."/>
            <person name="Howarth C."/>
            <person name="Larimer J."/>
            <person name="Lui A."/>
            <person name="MacDonald P.J.P."/>
            <person name="McCowen C."/>
            <person name="Montmayeur A."/>
            <person name="Murphy C."/>
            <person name="Neiman D."/>
            <person name="Pearson M."/>
            <person name="Priest M."/>
            <person name="Roberts A."/>
            <person name="Saif S."/>
            <person name="Shea T."/>
            <person name="Sisk P."/>
            <person name="Stolte C."/>
            <person name="Sykes S."/>
            <person name="Wortman J."/>
            <person name="Nusbaum C."/>
            <person name="Birren B."/>
        </authorList>
    </citation>
    <scope>NUCLEOTIDE SEQUENCE [LARGE SCALE GENOMIC DNA]</scope>
    <source>
        <strain evidence="1 2">CL02T12C01</strain>
    </source>
</reference>
<proteinExistence type="predicted"/>
<protein>
    <submittedName>
        <fullName evidence="1">Uncharacterized protein</fullName>
    </submittedName>
</protein>
<dbReference type="PATRIC" id="fig|997887.3.peg.4746"/>
<dbReference type="Proteomes" id="UP000005150">
    <property type="component" value="Unassembled WGS sequence"/>
</dbReference>
<dbReference type="HOGENOM" id="CLU_156376_0_0_10"/>
<accession>I9H875</accession>
<gene>
    <name evidence="1" type="ORF">HMPREF1071_04543</name>
</gene>
<keyword evidence="2" id="KW-1185">Reference proteome</keyword>
<organism evidence="1 2">
    <name type="scientific">Bacteroides salyersiae CL02T12C01</name>
    <dbReference type="NCBI Taxonomy" id="997887"/>
    <lineage>
        <taxon>Bacteria</taxon>
        <taxon>Pseudomonadati</taxon>
        <taxon>Bacteroidota</taxon>
        <taxon>Bacteroidia</taxon>
        <taxon>Bacteroidales</taxon>
        <taxon>Bacteroidaceae</taxon>
        <taxon>Bacteroides</taxon>
    </lineage>
</organism>
<dbReference type="EMBL" id="AGXV01000054">
    <property type="protein sequence ID" value="EIY55844.1"/>
    <property type="molecule type" value="Genomic_DNA"/>
</dbReference>